<keyword evidence="3" id="KW-1185">Reference proteome</keyword>
<reference evidence="3" key="2">
    <citation type="submission" date="2015-01" db="EMBL/GenBank/DDBJ databases">
        <title>Evolutionary Origins and Diversification of the Mycorrhizal Mutualists.</title>
        <authorList>
            <consortium name="DOE Joint Genome Institute"/>
            <consortium name="Mycorrhizal Genomics Consortium"/>
            <person name="Kohler A."/>
            <person name="Kuo A."/>
            <person name="Nagy L.G."/>
            <person name="Floudas D."/>
            <person name="Copeland A."/>
            <person name="Barry K.W."/>
            <person name="Cichocki N."/>
            <person name="Veneault-Fourrey C."/>
            <person name="LaButti K."/>
            <person name="Lindquist E.A."/>
            <person name="Lipzen A."/>
            <person name="Lundell T."/>
            <person name="Morin E."/>
            <person name="Murat C."/>
            <person name="Riley R."/>
            <person name="Ohm R."/>
            <person name="Sun H."/>
            <person name="Tunlid A."/>
            <person name="Henrissat B."/>
            <person name="Grigoriev I.V."/>
            <person name="Hibbett D.S."/>
            <person name="Martin F."/>
        </authorList>
    </citation>
    <scope>NUCLEOTIDE SEQUENCE [LARGE SCALE GENOMIC DNA]</scope>
    <source>
        <strain evidence="3">MUT 4182</strain>
    </source>
</reference>
<name>A0A0C3QGA8_9AGAM</name>
<dbReference type="Proteomes" id="UP000054248">
    <property type="component" value="Unassembled WGS sequence"/>
</dbReference>
<sequence length="408" mass="45361">MKLQDLWGLLESTPGGLESAREGATSSPHSNRVERRSGLADWLENPNRSIPNPFWTSASTSKPPDVQSADPSELEDNTINPVHGMHSRSMIGKEADLAAFGAEEEFIFNGVDGLGHQDFLQQIRRKAFKEGKTRDDAWMADLAVLHMSGEALAWFETLPDDVQKNWSNLKRAIIQKYGDGSATDQLQPLQAANIATTRGYGNVENNATPPVDPLLPARIRIANWDTPALASTISFPNSERDWLNEGRQRKWKFGGNRSMVYWHLVEPSDPVPDNAISVGTESGVTFYSLRAWHEGGLTLGKITTQGLFWRAKRAWIIWHGREIPWSGSFEVLVGDQSAVRWIRPQVTGSFEAVEGGFEAGNSKALLVARFELGNVVQPGKVFSGDFHGYYGWWNKESVQGNFQVLAWA</sequence>
<reference evidence="2 3" key="1">
    <citation type="submission" date="2014-04" db="EMBL/GenBank/DDBJ databases">
        <authorList>
            <consortium name="DOE Joint Genome Institute"/>
            <person name="Kuo A."/>
            <person name="Girlanda M."/>
            <person name="Perotto S."/>
            <person name="Kohler A."/>
            <person name="Nagy L.G."/>
            <person name="Floudas D."/>
            <person name="Copeland A."/>
            <person name="Barry K.W."/>
            <person name="Cichocki N."/>
            <person name="Veneault-Fourrey C."/>
            <person name="LaButti K."/>
            <person name="Lindquist E.A."/>
            <person name="Lipzen A."/>
            <person name="Lundell T."/>
            <person name="Morin E."/>
            <person name="Murat C."/>
            <person name="Sun H."/>
            <person name="Tunlid A."/>
            <person name="Henrissat B."/>
            <person name="Grigoriev I.V."/>
            <person name="Hibbett D.S."/>
            <person name="Martin F."/>
            <person name="Nordberg H.P."/>
            <person name="Cantor M.N."/>
            <person name="Hua S.X."/>
        </authorList>
    </citation>
    <scope>NUCLEOTIDE SEQUENCE [LARGE SCALE GENOMIC DNA]</scope>
    <source>
        <strain evidence="2 3">MUT 4182</strain>
    </source>
</reference>
<dbReference type="OrthoDB" id="2142040at2759"/>
<evidence type="ECO:0000313" key="3">
    <source>
        <dbReference type="Proteomes" id="UP000054248"/>
    </source>
</evidence>
<dbReference type="SMART" id="SM00696">
    <property type="entry name" value="DM9"/>
    <property type="match status" value="1"/>
</dbReference>
<evidence type="ECO:0000313" key="2">
    <source>
        <dbReference type="EMBL" id="KIO25311.1"/>
    </source>
</evidence>
<protein>
    <submittedName>
        <fullName evidence="2">Uncharacterized protein</fullName>
    </submittedName>
</protein>
<dbReference type="HOGENOM" id="CLU_056230_0_0_1"/>
<dbReference type="AlphaFoldDB" id="A0A0C3QGA8"/>
<feature type="region of interest" description="Disordered" evidence="1">
    <location>
        <begin position="12"/>
        <end position="85"/>
    </location>
</feature>
<proteinExistence type="predicted"/>
<organism evidence="2 3">
    <name type="scientific">Tulasnella calospora MUT 4182</name>
    <dbReference type="NCBI Taxonomy" id="1051891"/>
    <lineage>
        <taxon>Eukaryota</taxon>
        <taxon>Fungi</taxon>
        <taxon>Dikarya</taxon>
        <taxon>Basidiomycota</taxon>
        <taxon>Agaricomycotina</taxon>
        <taxon>Agaricomycetes</taxon>
        <taxon>Cantharellales</taxon>
        <taxon>Tulasnellaceae</taxon>
        <taxon>Tulasnella</taxon>
    </lineage>
</organism>
<dbReference type="Pfam" id="PF11901">
    <property type="entry name" value="DM9"/>
    <property type="match status" value="1"/>
</dbReference>
<dbReference type="EMBL" id="KN823044">
    <property type="protein sequence ID" value="KIO25311.1"/>
    <property type="molecule type" value="Genomic_DNA"/>
</dbReference>
<accession>A0A0C3QGA8</accession>
<evidence type="ECO:0000256" key="1">
    <source>
        <dbReference type="SAM" id="MobiDB-lite"/>
    </source>
</evidence>
<feature type="compositionally biased region" description="Polar residues" evidence="1">
    <location>
        <begin position="46"/>
        <end position="62"/>
    </location>
</feature>
<gene>
    <name evidence="2" type="ORF">M407DRAFT_25321</name>
</gene>
<dbReference type="PANTHER" id="PTHR31649:SF1">
    <property type="entry name" value="FARNESOIC ACID O-METHYL TRANSFERASE DOMAIN-CONTAINING PROTEIN"/>
    <property type="match status" value="1"/>
</dbReference>
<dbReference type="PANTHER" id="PTHR31649">
    <property type="entry name" value="AGAP009604-PA"/>
    <property type="match status" value="1"/>
</dbReference>
<dbReference type="InterPro" id="IPR006616">
    <property type="entry name" value="DM9_repeat"/>
</dbReference>